<evidence type="ECO:0000256" key="7">
    <source>
        <dbReference type="RuleBase" id="RU003991"/>
    </source>
</evidence>
<evidence type="ECO:0000313" key="9">
    <source>
        <dbReference type="EMBL" id="RGE41337.1"/>
    </source>
</evidence>
<dbReference type="InterPro" id="IPR036286">
    <property type="entry name" value="LexA/Signal_pep-like_sf"/>
</dbReference>
<feature type="domain" description="Peptidase S24/S26A/S26B/S26C" evidence="8">
    <location>
        <begin position="18"/>
        <end position="130"/>
    </location>
</feature>
<sequence length="142" mass="15574">MQPLSPSMNPCWLLTSDGCVRAGFPSPAEDLPCQQLDLNQRLIRNPLSSYFMRVAGDSMIDAGIYDGSFVVVDRAIEPEHGHIVVAYVDNDLTIKYLHSKSGRIRLVAANPSFLPIIPKEGTTIKIFGVARTVFTPLPGFSI</sequence>
<keyword evidence="10" id="KW-1185">Reference proteome</keyword>
<evidence type="ECO:0000256" key="1">
    <source>
        <dbReference type="ARBA" id="ARBA00007484"/>
    </source>
</evidence>
<gene>
    <name evidence="9" type="ORF">DZC30_18685</name>
</gene>
<dbReference type="InterPro" id="IPR015927">
    <property type="entry name" value="Peptidase_S24_S26A/B/C"/>
</dbReference>
<dbReference type="Proteomes" id="UP000261948">
    <property type="component" value="Unassembled WGS sequence"/>
</dbReference>
<name>A0A373FBJ6_COMTE</name>
<dbReference type="CDD" id="cd06529">
    <property type="entry name" value="S24_LexA-like"/>
    <property type="match status" value="1"/>
</dbReference>
<protein>
    <submittedName>
        <fullName evidence="9">Peptidase</fullName>
    </submittedName>
</protein>
<evidence type="ECO:0000256" key="4">
    <source>
        <dbReference type="ARBA" id="ARBA00022813"/>
    </source>
</evidence>
<evidence type="ECO:0000313" key="10">
    <source>
        <dbReference type="Proteomes" id="UP000261948"/>
    </source>
</evidence>
<dbReference type="Gene3D" id="2.10.109.10">
    <property type="entry name" value="Umud Fragment, subunit A"/>
    <property type="match status" value="1"/>
</dbReference>
<keyword evidence="3 7" id="KW-0378">Hydrolase</keyword>
<dbReference type="GO" id="GO:0003677">
    <property type="term" value="F:DNA binding"/>
    <property type="evidence" value="ECO:0007669"/>
    <property type="project" value="InterPro"/>
</dbReference>
<organism evidence="9 10">
    <name type="scientific">Comamonas testosteroni</name>
    <name type="common">Pseudomonas testosteroni</name>
    <dbReference type="NCBI Taxonomy" id="285"/>
    <lineage>
        <taxon>Bacteria</taxon>
        <taxon>Pseudomonadati</taxon>
        <taxon>Pseudomonadota</taxon>
        <taxon>Betaproteobacteria</taxon>
        <taxon>Burkholderiales</taxon>
        <taxon>Comamonadaceae</taxon>
        <taxon>Comamonas</taxon>
    </lineage>
</organism>
<keyword evidence="5" id="KW-0234">DNA repair</keyword>
<dbReference type="GO" id="GO:0016787">
    <property type="term" value="F:hydrolase activity"/>
    <property type="evidence" value="ECO:0007669"/>
    <property type="project" value="UniProtKB-KW"/>
</dbReference>
<dbReference type="PANTHER" id="PTHR33516">
    <property type="entry name" value="LEXA REPRESSOR"/>
    <property type="match status" value="1"/>
</dbReference>
<dbReference type="PRINTS" id="PR00726">
    <property type="entry name" value="LEXASERPTASE"/>
</dbReference>
<keyword evidence="6" id="KW-0742">SOS response</keyword>
<evidence type="ECO:0000256" key="3">
    <source>
        <dbReference type="ARBA" id="ARBA00022801"/>
    </source>
</evidence>
<dbReference type="PANTHER" id="PTHR33516:SF2">
    <property type="entry name" value="LEXA REPRESSOR-RELATED"/>
    <property type="match status" value="1"/>
</dbReference>
<dbReference type="InterPro" id="IPR006197">
    <property type="entry name" value="Peptidase_S24_LexA"/>
</dbReference>
<comment type="caution">
    <text evidence="9">The sequence shown here is derived from an EMBL/GenBank/DDBJ whole genome shotgun (WGS) entry which is preliminary data.</text>
</comment>
<dbReference type="Pfam" id="PF00717">
    <property type="entry name" value="Peptidase_S24"/>
    <property type="match status" value="1"/>
</dbReference>
<accession>A0A373FBJ6</accession>
<keyword evidence="4 7" id="KW-0068">Autocatalytic cleavage</keyword>
<proteinExistence type="inferred from homology"/>
<evidence type="ECO:0000256" key="2">
    <source>
        <dbReference type="ARBA" id="ARBA00022763"/>
    </source>
</evidence>
<dbReference type="GO" id="GO:0009432">
    <property type="term" value="P:SOS response"/>
    <property type="evidence" value="ECO:0007669"/>
    <property type="project" value="UniProtKB-KW"/>
</dbReference>
<comment type="similarity">
    <text evidence="1 7">Belongs to the peptidase S24 family.</text>
</comment>
<dbReference type="GO" id="GO:0006355">
    <property type="term" value="P:regulation of DNA-templated transcription"/>
    <property type="evidence" value="ECO:0007669"/>
    <property type="project" value="InterPro"/>
</dbReference>
<evidence type="ECO:0000259" key="8">
    <source>
        <dbReference type="Pfam" id="PF00717"/>
    </source>
</evidence>
<dbReference type="EMBL" id="QURR01000029">
    <property type="protein sequence ID" value="RGE41337.1"/>
    <property type="molecule type" value="Genomic_DNA"/>
</dbReference>
<dbReference type="SUPFAM" id="SSF51306">
    <property type="entry name" value="LexA/Signal peptidase"/>
    <property type="match status" value="1"/>
</dbReference>
<dbReference type="InterPro" id="IPR050077">
    <property type="entry name" value="LexA_repressor"/>
</dbReference>
<dbReference type="GO" id="GO:0006281">
    <property type="term" value="P:DNA repair"/>
    <property type="evidence" value="ECO:0007669"/>
    <property type="project" value="UniProtKB-KW"/>
</dbReference>
<evidence type="ECO:0000256" key="5">
    <source>
        <dbReference type="ARBA" id="ARBA00023204"/>
    </source>
</evidence>
<dbReference type="NCBIfam" id="NF007621">
    <property type="entry name" value="PRK10276.1"/>
    <property type="match status" value="1"/>
</dbReference>
<evidence type="ECO:0000256" key="6">
    <source>
        <dbReference type="ARBA" id="ARBA00023236"/>
    </source>
</evidence>
<dbReference type="OrthoDB" id="9802364at2"/>
<dbReference type="InterPro" id="IPR039418">
    <property type="entry name" value="LexA-like"/>
</dbReference>
<keyword evidence="2" id="KW-0227">DNA damage</keyword>
<reference evidence="9 10" key="1">
    <citation type="submission" date="2018-08" db="EMBL/GenBank/DDBJ databases">
        <title>Comamonas testosteroni strain SWCO2.</title>
        <authorList>
            <person name="Jiang N."/>
            <person name="Zhang X.Z."/>
        </authorList>
    </citation>
    <scope>NUCLEOTIDE SEQUENCE [LARGE SCALE GENOMIC DNA]</scope>
    <source>
        <strain evidence="9 10">SWCO2</strain>
    </source>
</reference>
<dbReference type="AlphaFoldDB" id="A0A373FBJ6"/>